<name>A0A2T7PDW3_POMCA</name>
<organism evidence="2 3">
    <name type="scientific">Pomacea canaliculata</name>
    <name type="common">Golden apple snail</name>
    <dbReference type="NCBI Taxonomy" id="400727"/>
    <lineage>
        <taxon>Eukaryota</taxon>
        <taxon>Metazoa</taxon>
        <taxon>Spiralia</taxon>
        <taxon>Lophotrochozoa</taxon>
        <taxon>Mollusca</taxon>
        <taxon>Gastropoda</taxon>
        <taxon>Caenogastropoda</taxon>
        <taxon>Architaenioglossa</taxon>
        <taxon>Ampullarioidea</taxon>
        <taxon>Ampullariidae</taxon>
        <taxon>Pomacea</taxon>
    </lineage>
</organism>
<accession>A0A2T7PDW3</accession>
<reference evidence="2 3" key="1">
    <citation type="submission" date="2018-04" db="EMBL/GenBank/DDBJ databases">
        <title>The genome of golden apple snail Pomacea canaliculata provides insight into stress tolerance and invasive adaptation.</title>
        <authorList>
            <person name="Liu C."/>
            <person name="Liu B."/>
            <person name="Ren Y."/>
            <person name="Zhang Y."/>
            <person name="Wang H."/>
            <person name="Li S."/>
            <person name="Jiang F."/>
            <person name="Yin L."/>
            <person name="Zhang G."/>
            <person name="Qian W."/>
            <person name="Fan W."/>
        </authorList>
    </citation>
    <scope>NUCLEOTIDE SEQUENCE [LARGE SCALE GENOMIC DNA]</scope>
    <source>
        <strain evidence="2">SZHN2017</strain>
        <tissue evidence="2">Muscle</tissue>
    </source>
</reference>
<proteinExistence type="predicted"/>
<feature type="region of interest" description="Disordered" evidence="1">
    <location>
        <begin position="76"/>
        <end position="99"/>
    </location>
</feature>
<feature type="region of interest" description="Disordered" evidence="1">
    <location>
        <begin position="26"/>
        <end position="52"/>
    </location>
</feature>
<evidence type="ECO:0000313" key="3">
    <source>
        <dbReference type="Proteomes" id="UP000245119"/>
    </source>
</evidence>
<comment type="caution">
    <text evidence="2">The sequence shown here is derived from an EMBL/GenBank/DDBJ whole genome shotgun (WGS) entry which is preliminary data.</text>
</comment>
<keyword evidence="3" id="KW-1185">Reference proteome</keyword>
<dbReference type="EMBL" id="PZQS01000004">
    <property type="protein sequence ID" value="PVD31614.1"/>
    <property type="molecule type" value="Genomic_DNA"/>
</dbReference>
<dbReference type="Proteomes" id="UP000245119">
    <property type="component" value="Linkage Group LG4"/>
</dbReference>
<gene>
    <name evidence="2" type="ORF">C0Q70_07030</name>
</gene>
<feature type="compositionally biased region" description="Low complexity" evidence="1">
    <location>
        <begin position="28"/>
        <end position="41"/>
    </location>
</feature>
<sequence>MVQPGRQAALSRSRLDTALDKSVAIARSYPSSSQSDTSSVKSHCRTNNNDDDENRLEIWFSSTTLSVPGSALQEAGDNIFSRPGDFGKGNKEQTRGRASSNHCVTSLKICQAVHAQTIDSGVPLYLPNIRKSCT</sequence>
<evidence type="ECO:0000256" key="1">
    <source>
        <dbReference type="SAM" id="MobiDB-lite"/>
    </source>
</evidence>
<protein>
    <submittedName>
        <fullName evidence="2">Uncharacterized protein</fullName>
    </submittedName>
</protein>
<evidence type="ECO:0000313" key="2">
    <source>
        <dbReference type="EMBL" id="PVD31614.1"/>
    </source>
</evidence>
<dbReference type="AlphaFoldDB" id="A0A2T7PDW3"/>